<gene>
    <name evidence="2" type="ORF">EHUX00137_LOCUS27729</name>
</gene>
<dbReference type="EMBL" id="HBIR01035564">
    <property type="protein sequence ID" value="CAE0566314.1"/>
    <property type="molecule type" value="Transcribed_RNA"/>
</dbReference>
<accession>A0A7S3SVH4</accession>
<evidence type="ECO:0000313" key="2">
    <source>
        <dbReference type="EMBL" id="CAE0566314.1"/>
    </source>
</evidence>
<name>A0A7S3SVH4_EMIHU</name>
<organism evidence="2">
    <name type="scientific">Emiliania huxleyi</name>
    <name type="common">Coccolithophore</name>
    <name type="synonym">Pontosphaera huxleyi</name>
    <dbReference type="NCBI Taxonomy" id="2903"/>
    <lineage>
        <taxon>Eukaryota</taxon>
        <taxon>Haptista</taxon>
        <taxon>Haptophyta</taxon>
        <taxon>Prymnesiophyceae</taxon>
        <taxon>Isochrysidales</taxon>
        <taxon>Noelaerhabdaceae</taxon>
        <taxon>Emiliania</taxon>
    </lineage>
</organism>
<protein>
    <submittedName>
        <fullName evidence="2">Uncharacterized protein</fullName>
    </submittedName>
</protein>
<feature type="compositionally biased region" description="Acidic residues" evidence="1">
    <location>
        <begin position="158"/>
        <end position="168"/>
    </location>
</feature>
<reference evidence="2" key="1">
    <citation type="submission" date="2021-01" db="EMBL/GenBank/DDBJ databases">
        <authorList>
            <person name="Corre E."/>
            <person name="Pelletier E."/>
            <person name="Niang G."/>
            <person name="Scheremetjew M."/>
            <person name="Finn R."/>
            <person name="Kale V."/>
            <person name="Holt S."/>
            <person name="Cochrane G."/>
            <person name="Meng A."/>
            <person name="Brown T."/>
            <person name="Cohen L."/>
        </authorList>
    </citation>
    <scope>NUCLEOTIDE SEQUENCE</scope>
    <source>
        <strain evidence="2">379</strain>
    </source>
</reference>
<feature type="compositionally biased region" description="Low complexity" evidence="1">
    <location>
        <begin position="76"/>
        <end position="94"/>
    </location>
</feature>
<feature type="region of interest" description="Disordered" evidence="1">
    <location>
        <begin position="142"/>
        <end position="203"/>
    </location>
</feature>
<feature type="compositionally biased region" description="Basic and acidic residues" evidence="1">
    <location>
        <begin position="66"/>
        <end position="75"/>
    </location>
</feature>
<feature type="compositionally biased region" description="Acidic residues" evidence="1">
    <location>
        <begin position="194"/>
        <end position="203"/>
    </location>
</feature>
<proteinExistence type="predicted"/>
<evidence type="ECO:0000256" key="1">
    <source>
        <dbReference type="SAM" id="MobiDB-lite"/>
    </source>
</evidence>
<sequence>MGSSRVASLAVEEREAEAENKALPVSSALPEEPSPVQSKLADRAWAAGGHPARAALASRQPTFRDQAGDSADKVLEILSDLSSVSDSDAESCGAGEDGGGGEEEGDVRAAAARAMADASAALRRAAPRRGVEAAVGVVAAASPRPQATAASRRFLEDMSSEEDEDDGEAACFGAGAGAGSRGGPAFELPSMEGCDWDDNSDED</sequence>
<dbReference type="AlphaFoldDB" id="A0A7S3SVH4"/>
<feature type="region of interest" description="Disordered" evidence="1">
    <location>
        <begin position="1"/>
        <end position="111"/>
    </location>
</feature>
<feature type="compositionally biased region" description="Low complexity" evidence="1">
    <location>
        <begin position="43"/>
        <end position="57"/>
    </location>
</feature>
<feature type="compositionally biased region" description="Low complexity" evidence="1">
    <location>
        <begin position="142"/>
        <end position="152"/>
    </location>
</feature>
<feature type="compositionally biased region" description="Basic and acidic residues" evidence="1">
    <location>
        <begin position="11"/>
        <end position="20"/>
    </location>
</feature>